<organism evidence="3 4">
    <name type="scientific">Teichococcus rhizosphaerae</name>
    <dbReference type="NCBI Taxonomy" id="1335062"/>
    <lineage>
        <taxon>Bacteria</taxon>
        <taxon>Pseudomonadati</taxon>
        <taxon>Pseudomonadota</taxon>
        <taxon>Alphaproteobacteria</taxon>
        <taxon>Acetobacterales</taxon>
        <taxon>Roseomonadaceae</taxon>
        <taxon>Roseomonas</taxon>
    </lineage>
</organism>
<dbReference type="Pfam" id="PF05065">
    <property type="entry name" value="Phage_capsid"/>
    <property type="match status" value="1"/>
</dbReference>
<dbReference type="SUPFAM" id="SSF56563">
    <property type="entry name" value="Major capsid protein gp5"/>
    <property type="match status" value="1"/>
</dbReference>
<accession>A0A2C7A188</accession>
<evidence type="ECO:0000313" key="4">
    <source>
        <dbReference type="Proteomes" id="UP000223527"/>
    </source>
</evidence>
<feature type="non-terminal residue" evidence="3">
    <location>
        <position position="415"/>
    </location>
</feature>
<dbReference type="Gene3D" id="3.30.2400.10">
    <property type="entry name" value="Major capsid protein gp5"/>
    <property type="match status" value="1"/>
</dbReference>
<dbReference type="InterPro" id="IPR054612">
    <property type="entry name" value="Phage_capsid-like_C"/>
</dbReference>
<dbReference type="OrthoDB" id="9806592at2"/>
<protein>
    <submittedName>
        <fullName evidence="3">Phage major capsid protein</fullName>
    </submittedName>
</protein>
<keyword evidence="4" id="KW-1185">Reference proteome</keyword>
<comment type="subcellular location">
    <subcellularLocation>
        <location evidence="1">Virion</location>
    </subcellularLocation>
</comment>
<proteinExistence type="predicted"/>
<dbReference type="NCBIfam" id="TIGR01554">
    <property type="entry name" value="major_cap_HK97"/>
    <property type="match status" value="1"/>
</dbReference>
<dbReference type="AlphaFoldDB" id="A0A2C7A188"/>
<evidence type="ECO:0000256" key="1">
    <source>
        <dbReference type="ARBA" id="ARBA00004328"/>
    </source>
</evidence>
<comment type="caution">
    <text evidence="3">The sequence shown here is derived from an EMBL/GenBank/DDBJ whole genome shotgun (WGS) entry which is preliminary data.</text>
</comment>
<gene>
    <name evidence="3" type="ORF">CR162_16930</name>
</gene>
<feature type="domain" description="Phage capsid-like C-terminal" evidence="2">
    <location>
        <begin position="152"/>
        <end position="413"/>
    </location>
</feature>
<sequence>MTLREMLERRAAIAAELRTMNDNPAGENGELSTEQRSRWDALKGELGTLEQRIGRQATLDDAERRMQGQPLGGTGDANLDREMRSFSLIRAIASQVPNLNVDAGRERELSQEVARRSGRAFQGMAVPMSVFHQPVEQRVVTTTTPSAGPGSNLIATDYRPGEYIDLLRNALVVRQLGARVLSGLVGNVAIPRLKQDATAAWVNENQAIPTSDMAFGQVGLTPKHVGARTEFSRNMLLQSSPDIETLVRADFAAVLAAEVDRAAIAGSGVAPEPLGILNTPGIGSVTLAANGGPITFDAVADLQGAVDDANVTGASMAFLTNTKVRRQAAKIKDNNGVPLGLATIFQGGTLAVSNNVPGNLTKGTGTDLSALIYGNWSDLLLGYWSEFDLLVNPFAEEAYAKGNVQVRGMVTMDVA</sequence>
<reference evidence="3 4" key="1">
    <citation type="submission" date="2017-10" db="EMBL/GenBank/DDBJ databases">
        <authorList>
            <person name="Banno H."/>
            <person name="Chua N.-H."/>
        </authorList>
    </citation>
    <scope>NUCLEOTIDE SEQUENCE [LARGE SCALE GENOMIC DNA]</scope>
    <source>
        <strain evidence="3 4">YW11</strain>
    </source>
</reference>
<dbReference type="RefSeq" id="WP_099096721.1">
    <property type="nucleotide sequence ID" value="NZ_PDNU01000036.1"/>
</dbReference>
<dbReference type="EMBL" id="PDNU01000036">
    <property type="protein sequence ID" value="PHK93808.1"/>
    <property type="molecule type" value="Genomic_DNA"/>
</dbReference>
<dbReference type="Proteomes" id="UP000223527">
    <property type="component" value="Unassembled WGS sequence"/>
</dbReference>
<name>A0A2C7A188_9PROT</name>
<evidence type="ECO:0000259" key="2">
    <source>
        <dbReference type="Pfam" id="PF05065"/>
    </source>
</evidence>
<evidence type="ECO:0000313" key="3">
    <source>
        <dbReference type="EMBL" id="PHK93808.1"/>
    </source>
</evidence>
<dbReference type="InterPro" id="IPR024455">
    <property type="entry name" value="Phage_capsid"/>
</dbReference>